<feature type="compositionally biased region" description="Pro residues" evidence="1">
    <location>
        <begin position="609"/>
        <end position="619"/>
    </location>
</feature>
<feature type="compositionally biased region" description="Basic and acidic residues" evidence="1">
    <location>
        <begin position="499"/>
        <end position="516"/>
    </location>
</feature>
<feature type="compositionally biased region" description="Polar residues" evidence="1">
    <location>
        <begin position="376"/>
        <end position="389"/>
    </location>
</feature>
<evidence type="ECO:0000256" key="1">
    <source>
        <dbReference type="SAM" id="MobiDB-lite"/>
    </source>
</evidence>
<dbReference type="KEGG" id="cput:CONPUDRAFT_163417"/>
<protein>
    <submittedName>
        <fullName evidence="2">Uncharacterized protein</fullName>
    </submittedName>
</protein>
<dbReference type="Proteomes" id="UP000053558">
    <property type="component" value="Unassembled WGS sequence"/>
</dbReference>
<dbReference type="GeneID" id="19204913"/>
<feature type="compositionally biased region" description="Polar residues" evidence="1">
    <location>
        <begin position="426"/>
        <end position="435"/>
    </location>
</feature>
<feature type="compositionally biased region" description="Basic residues" evidence="1">
    <location>
        <begin position="226"/>
        <end position="237"/>
    </location>
</feature>
<feature type="compositionally biased region" description="Low complexity" evidence="1">
    <location>
        <begin position="573"/>
        <end position="588"/>
    </location>
</feature>
<dbReference type="RefSeq" id="XP_007765995.1">
    <property type="nucleotide sequence ID" value="XM_007767805.1"/>
</dbReference>
<sequence length="669" mass="73048">MVTGNDWLVADSEDEDSFQPPPQRASPISSISNSTHDHTALGRQVHSVIETPSSLSLPHPEDISNASLFTSPLGEGMETQHSLPPIAHLVTSPTLAAPTKPKPRQRKRAPGAAPGDEDWSAQDKSWDLAPSDNNEPPFIPSALNTTIDATNPYESTSASNPSFFADDFNLSGIAERAKMRSRKSREKASSKPPLQSTDIIELSSDDDDELNIRPSKRQKSPEPKAKPKPKPKPRQKKVVVEPLPSSPTHLPPPPDHVNISSSVTGDLPPSSLHIPPSTIPSGPPSTPPLPRANSTSPSPSPQPLPTRKRKRPQPSAFASADEMNITVEHDASKDMESHQVNYSNLVPELSVSGTINDSGVDLSAGPSVKNPLAKKTGQTKNSAKSTTQTKKGKKEKKGKKMQVEVVIESPIKPKPLAHERDEEQDAWSSPLSSDFESGLVQKRKGKVQKPDKAVTQNKKAKAGKKGDNRKNKGKPQAVISEDEQELEIPAPVQEAAPRSSEKKFTSRGDEQHRELEESLAVQKENLGPQDQTSLFQSAPPKPNPPNVPTSVSKSTPARPKSTPMSELIRRANSHPSSPFASSSRGRYSPMIKSSRSMLSRMAPLHPNRRTPPPPPPRPPPPKKSKKQLQMEERIEEELSETIEGWSCMTDEERRDLRRARIDAELGFDD</sequence>
<gene>
    <name evidence="2" type="ORF">CONPUDRAFT_163417</name>
</gene>
<evidence type="ECO:0000313" key="2">
    <source>
        <dbReference type="EMBL" id="EIW84240.1"/>
    </source>
</evidence>
<dbReference type="EMBL" id="JH711575">
    <property type="protein sequence ID" value="EIW84240.1"/>
    <property type="molecule type" value="Genomic_DNA"/>
</dbReference>
<accession>A0A5M3MYM8</accession>
<proteinExistence type="predicted"/>
<organism evidence="2 3">
    <name type="scientific">Coniophora puteana (strain RWD-64-598)</name>
    <name type="common">Brown rot fungus</name>
    <dbReference type="NCBI Taxonomy" id="741705"/>
    <lineage>
        <taxon>Eukaryota</taxon>
        <taxon>Fungi</taxon>
        <taxon>Dikarya</taxon>
        <taxon>Basidiomycota</taxon>
        <taxon>Agaricomycotina</taxon>
        <taxon>Agaricomycetes</taxon>
        <taxon>Agaricomycetidae</taxon>
        <taxon>Boletales</taxon>
        <taxon>Coniophorineae</taxon>
        <taxon>Coniophoraceae</taxon>
        <taxon>Coniophora</taxon>
    </lineage>
</organism>
<feature type="compositionally biased region" description="Basic residues" evidence="1">
    <location>
        <begin position="390"/>
        <end position="400"/>
    </location>
</feature>
<keyword evidence="3" id="KW-1185">Reference proteome</keyword>
<feature type="compositionally biased region" description="Polar residues" evidence="1">
    <location>
        <begin position="142"/>
        <end position="162"/>
    </location>
</feature>
<feature type="compositionally biased region" description="Basic and acidic residues" evidence="1">
    <location>
        <begin position="327"/>
        <end position="337"/>
    </location>
</feature>
<feature type="region of interest" description="Disordered" evidence="1">
    <location>
        <begin position="1"/>
        <end position="638"/>
    </location>
</feature>
<dbReference type="PRINTS" id="PR01217">
    <property type="entry name" value="PRICHEXTENSN"/>
</dbReference>
<reference evidence="3" key="1">
    <citation type="journal article" date="2012" name="Science">
        <title>The Paleozoic origin of enzymatic lignin decomposition reconstructed from 31 fungal genomes.</title>
        <authorList>
            <person name="Floudas D."/>
            <person name="Binder M."/>
            <person name="Riley R."/>
            <person name="Barry K."/>
            <person name="Blanchette R.A."/>
            <person name="Henrissat B."/>
            <person name="Martinez A.T."/>
            <person name="Otillar R."/>
            <person name="Spatafora J.W."/>
            <person name="Yadav J.S."/>
            <person name="Aerts A."/>
            <person name="Benoit I."/>
            <person name="Boyd A."/>
            <person name="Carlson A."/>
            <person name="Copeland A."/>
            <person name="Coutinho P.M."/>
            <person name="de Vries R.P."/>
            <person name="Ferreira P."/>
            <person name="Findley K."/>
            <person name="Foster B."/>
            <person name="Gaskell J."/>
            <person name="Glotzer D."/>
            <person name="Gorecki P."/>
            <person name="Heitman J."/>
            <person name="Hesse C."/>
            <person name="Hori C."/>
            <person name="Igarashi K."/>
            <person name="Jurgens J.A."/>
            <person name="Kallen N."/>
            <person name="Kersten P."/>
            <person name="Kohler A."/>
            <person name="Kuees U."/>
            <person name="Kumar T.K.A."/>
            <person name="Kuo A."/>
            <person name="LaButti K."/>
            <person name="Larrondo L.F."/>
            <person name="Lindquist E."/>
            <person name="Ling A."/>
            <person name="Lombard V."/>
            <person name="Lucas S."/>
            <person name="Lundell T."/>
            <person name="Martin R."/>
            <person name="McLaughlin D.J."/>
            <person name="Morgenstern I."/>
            <person name="Morin E."/>
            <person name="Murat C."/>
            <person name="Nagy L.G."/>
            <person name="Nolan M."/>
            <person name="Ohm R.A."/>
            <person name="Patyshakuliyeva A."/>
            <person name="Rokas A."/>
            <person name="Ruiz-Duenas F.J."/>
            <person name="Sabat G."/>
            <person name="Salamov A."/>
            <person name="Samejima M."/>
            <person name="Schmutz J."/>
            <person name="Slot J.C."/>
            <person name="St John F."/>
            <person name="Stenlid J."/>
            <person name="Sun H."/>
            <person name="Sun S."/>
            <person name="Syed K."/>
            <person name="Tsang A."/>
            <person name="Wiebenga A."/>
            <person name="Young D."/>
            <person name="Pisabarro A."/>
            <person name="Eastwood D.C."/>
            <person name="Martin F."/>
            <person name="Cullen D."/>
            <person name="Grigoriev I.V."/>
            <person name="Hibbett D.S."/>
        </authorList>
    </citation>
    <scope>NUCLEOTIDE SEQUENCE [LARGE SCALE GENOMIC DNA]</scope>
    <source>
        <strain evidence="3">RWD-64-598 SS2</strain>
    </source>
</reference>
<name>A0A5M3MYM8_CONPW</name>
<evidence type="ECO:0000313" key="3">
    <source>
        <dbReference type="Proteomes" id="UP000053558"/>
    </source>
</evidence>
<comment type="caution">
    <text evidence="2">The sequence shown here is derived from an EMBL/GenBank/DDBJ whole genome shotgun (WGS) entry which is preliminary data.</text>
</comment>
<dbReference type="AlphaFoldDB" id="A0A5M3MYM8"/>
<feature type="compositionally biased region" description="Pro residues" evidence="1">
    <location>
        <begin position="277"/>
        <end position="290"/>
    </location>
</feature>
<dbReference type="OrthoDB" id="3271227at2759"/>
<dbReference type="OMA" id="EDTVEGW"/>